<dbReference type="KEGG" id="psco:LY89DRAFT_648419"/>
<name>A0A194X563_MOLSC</name>
<gene>
    <name evidence="1" type="ORF">LY89DRAFT_648419</name>
</gene>
<dbReference type="STRING" id="149040.A0A194X563"/>
<dbReference type="EMBL" id="KQ947418">
    <property type="protein sequence ID" value="KUJ15209.1"/>
    <property type="molecule type" value="Genomic_DNA"/>
</dbReference>
<dbReference type="GeneID" id="28821740"/>
<dbReference type="InParanoid" id="A0A194X563"/>
<sequence length="245" mass="28439">MESYSTLNHARLLDTNRSVCEIQFSQILSFIHASPFDPPEHIRQFYSSMRNRRRQHDKFLLHALHESPSLKTFGTEPTSSQIIVSSPFRTRHLVRDFAADVLDILDGARTPVVWILHKPSSDISEQKLITRIEVVKQLVYQILQKNHTMLDERSFSLSAVRFQSARTENEWFALLGSVLAGFKQIYIVVDTALLGEIEEERLTTTWLKRFRELFAELRNRPNSTVVKVLFINYKPTFTQGLAAEY</sequence>
<proteinExistence type="predicted"/>
<dbReference type="OrthoDB" id="61900at2759"/>
<organism evidence="1 2">
    <name type="scientific">Mollisia scopiformis</name>
    <name type="common">Conifer needle endophyte fungus</name>
    <name type="synonym">Phialocephala scopiformis</name>
    <dbReference type="NCBI Taxonomy" id="149040"/>
    <lineage>
        <taxon>Eukaryota</taxon>
        <taxon>Fungi</taxon>
        <taxon>Dikarya</taxon>
        <taxon>Ascomycota</taxon>
        <taxon>Pezizomycotina</taxon>
        <taxon>Leotiomycetes</taxon>
        <taxon>Helotiales</taxon>
        <taxon>Mollisiaceae</taxon>
        <taxon>Mollisia</taxon>
    </lineage>
</organism>
<dbReference type="Proteomes" id="UP000070700">
    <property type="component" value="Unassembled WGS sequence"/>
</dbReference>
<evidence type="ECO:0000313" key="1">
    <source>
        <dbReference type="EMBL" id="KUJ15209.1"/>
    </source>
</evidence>
<dbReference type="RefSeq" id="XP_018069564.1">
    <property type="nucleotide sequence ID" value="XM_018212014.1"/>
</dbReference>
<dbReference type="AlphaFoldDB" id="A0A194X563"/>
<reference evidence="1 2" key="1">
    <citation type="submission" date="2015-10" db="EMBL/GenBank/DDBJ databases">
        <title>Full genome of DAOMC 229536 Phialocephala scopiformis, a fungal endophyte of spruce producing the potent anti-insectan compound rugulosin.</title>
        <authorList>
            <consortium name="DOE Joint Genome Institute"/>
            <person name="Walker A.K."/>
            <person name="Frasz S.L."/>
            <person name="Seifert K.A."/>
            <person name="Miller J.D."/>
            <person name="Mondo S.J."/>
            <person name="Labutti K."/>
            <person name="Lipzen A."/>
            <person name="Dockter R."/>
            <person name="Kennedy M."/>
            <person name="Grigoriev I.V."/>
            <person name="Spatafora J.W."/>
        </authorList>
    </citation>
    <scope>NUCLEOTIDE SEQUENCE [LARGE SCALE GENOMIC DNA]</scope>
    <source>
        <strain evidence="1 2">CBS 120377</strain>
    </source>
</reference>
<accession>A0A194X563</accession>
<protein>
    <submittedName>
        <fullName evidence="1">Uncharacterized protein</fullName>
    </submittedName>
</protein>
<evidence type="ECO:0000313" key="2">
    <source>
        <dbReference type="Proteomes" id="UP000070700"/>
    </source>
</evidence>
<keyword evidence="2" id="KW-1185">Reference proteome</keyword>